<dbReference type="EMBL" id="BAABAQ010000003">
    <property type="protein sequence ID" value="GAA4187119.1"/>
    <property type="molecule type" value="Genomic_DNA"/>
</dbReference>
<dbReference type="RefSeq" id="WP_344917407.1">
    <property type="nucleotide sequence ID" value="NZ_BAABAQ010000003.1"/>
</dbReference>
<gene>
    <name evidence="1" type="ORF">GCM10022252_20130</name>
</gene>
<protein>
    <submittedName>
        <fullName evidence="1">Uncharacterized protein</fullName>
    </submittedName>
</protein>
<name>A0ABP8ANZ3_9ACTN</name>
<sequence>MLPEYIEQAAEDIKLAFRELKTCGFTDDEALQLTSVVLLHAERRGGK</sequence>
<reference evidence="2" key="1">
    <citation type="journal article" date="2019" name="Int. J. Syst. Evol. Microbiol.">
        <title>The Global Catalogue of Microorganisms (GCM) 10K type strain sequencing project: providing services to taxonomists for standard genome sequencing and annotation.</title>
        <authorList>
            <consortium name="The Broad Institute Genomics Platform"/>
            <consortium name="The Broad Institute Genome Sequencing Center for Infectious Disease"/>
            <person name="Wu L."/>
            <person name="Ma J."/>
        </authorList>
    </citation>
    <scope>NUCLEOTIDE SEQUENCE [LARGE SCALE GENOMIC DNA]</scope>
    <source>
        <strain evidence="2">JCM 17388</strain>
    </source>
</reference>
<organism evidence="1 2">
    <name type="scientific">Streptosporangium oxazolinicum</name>
    <dbReference type="NCBI Taxonomy" id="909287"/>
    <lineage>
        <taxon>Bacteria</taxon>
        <taxon>Bacillati</taxon>
        <taxon>Actinomycetota</taxon>
        <taxon>Actinomycetes</taxon>
        <taxon>Streptosporangiales</taxon>
        <taxon>Streptosporangiaceae</taxon>
        <taxon>Streptosporangium</taxon>
    </lineage>
</organism>
<accession>A0ABP8ANZ3</accession>
<evidence type="ECO:0000313" key="2">
    <source>
        <dbReference type="Proteomes" id="UP001501251"/>
    </source>
</evidence>
<proteinExistence type="predicted"/>
<dbReference type="Proteomes" id="UP001501251">
    <property type="component" value="Unassembled WGS sequence"/>
</dbReference>
<keyword evidence="2" id="KW-1185">Reference proteome</keyword>
<comment type="caution">
    <text evidence="1">The sequence shown here is derived from an EMBL/GenBank/DDBJ whole genome shotgun (WGS) entry which is preliminary data.</text>
</comment>
<evidence type="ECO:0000313" key="1">
    <source>
        <dbReference type="EMBL" id="GAA4187119.1"/>
    </source>
</evidence>